<keyword evidence="2" id="KW-1185">Reference proteome</keyword>
<evidence type="ECO:0000313" key="2">
    <source>
        <dbReference type="Proteomes" id="UP000031723"/>
    </source>
</evidence>
<dbReference type="EMBL" id="KP273225">
    <property type="protein sequence ID" value="AJD82478.1"/>
    <property type="molecule type" value="Genomic_DNA"/>
</dbReference>
<dbReference type="GeneID" id="26635439"/>
<proteinExistence type="predicted"/>
<evidence type="ECO:0000313" key="1">
    <source>
        <dbReference type="EMBL" id="AJD82478.1"/>
    </source>
</evidence>
<dbReference type="Pfam" id="PF02945">
    <property type="entry name" value="Endonuclease_7"/>
    <property type="match status" value="1"/>
</dbReference>
<organism evidence="1 2">
    <name type="scientific">Mycobacterium phage Sheen</name>
    <dbReference type="NCBI Taxonomy" id="1589274"/>
    <lineage>
        <taxon>Viruses</taxon>
        <taxon>Duplodnaviria</taxon>
        <taxon>Heunggongvirae</taxon>
        <taxon>Uroviricota</taxon>
        <taxon>Caudoviricetes</taxon>
        <taxon>Sheenvirus</taxon>
        <taxon>Sheenvirus Sheen</taxon>
    </lineage>
</organism>
<dbReference type="OrthoDB" id="27676at10239"/>
<protein>
    <submittedName>
        <fullName evidence="1">EndoVII</fullName>
    </submittedName>
</protein>
<dbReference type="SUPFAM" id="SSF54060">
    <property type="entry name" value="His-Me finger endonucleases"/>
    <property type="match status" value="1"/>
</dbReference>
<dbReference type="Gene3D" id="3.40.1800.10">
    <property type="entry name" value="His-Me finger endonucleases"/>
    <property type="match status" value="1"/>
</dbReference>
<accession>A0A0B5A0X3</accession>
<dbReference type="InterPro" id="IPR038563">
    <property type="entry name" value="Endonuclease_7_sf"/>
</dbReference>
<dbReference type="InterPro" id="IPR044925">
    <property type="entry name" value="His-Me_finger_sf"/>
</dbReference>
<sequence length="149" mass="16560">MKVCKDCEVQGLPLTRDAKYPGPRCFTHHRETRAGRSIATWEAHLMENFGLTADDYWALYKAQGGVCYICERAKGLGPGEYIKGRKRLAVDHCHKTGMVRGLLCSSCNRRVIGHLRDSPHALVRAAYYLLNPPAVQVLGVRIVPGGPDE</sequence>
<gene>
    <name evidence="1" type="primary">60</name>
    <name evidence="1" type="ORF">SHEEN_60</name>
</gene>
<name>A0A0B5A0X3_9CAUD</name>
<reference evidence="1 2" key="1">
    <citation type="submission" date="2014-12" db="EMBL/GenBank/DDBJ databases">
        <authorList>
            <person name="Cote D."/>
            <person name="Daigle Z."/>
            <person name="Borges K.M."/>
            <person name="Adams S.D."/>
            <person name="Alvey R.M."/>
            <person name="Barekzi N."/>
            <person name="Beal Z.N."/>
            <person name="Briggs L.A."/>
            <person name="Brown T."/>
            <person name="Coomans R.J."/>
            <person name="D'Elia T."/>
            <person name="Doss J.H."/>
            <person name="Ellsworth J.A."/>
            <person name="Ettinger W.F."/>
            <person name="Fox D.J."/>
            <person name="Gauthier D.T."/>
            <person name="Andriolo J.M."/>
            <person name="Grubb S."/>
            <person name="Gugssa A.H."/>
            <person name="Hauser C.R."/>
            <person name="Hull A.K."/>
            <person name="Jackson N."/>
            <person name="Kart M.U."/>
            <person name="Korey C.A."/>
            <person name="Makemson J."/>
            <person name="McKinney A.L."/>
            <person name="Nelson P.R."/>
            <person name="Newman R.H."/>
            <person name="Powell G."/>
            <person name="Rodriguez-Lanetty M."/>
            <person name="Royer D."/>
            <person name="Sabila M.H."/>
            <person name="Sadana R."/>
            <person name="Saha S."/>
            <person name="Sangster N."/>
            <person name="Slowan-Pomeroy T."/>
            <person name="Urbinati C.R."/>
            <person name="Ward R.E."/>
            <person name="Warner M."/>
            <person name="Williamson B."/>
            <person name="Biederman B."/>
            <person name="Cresawn S.G."/>
            <person name="Bowman C.A."/>
            <person name="Russell D.A."/>
            <person name="Pope W.H."/>
            <person name="Jacobs-Sera D."/>
            <person name="Hendrix R.W."/>
            <person name="Hatfull G.H."/>
        </authorList>
    </citation>
    <scope>NUCLEOTIDE SEQUENCE [LARGE SCALE GENOMIC DNA]</scope>
</reference>
<dbReference type="Proteomes" id="UP000031723">
    <property type="component" value="Segment"/>
</dbReference>
<dbReference type="InterPro" id="IPR004211">
    <property type="entry name" value="Endonuclease_7"/>
</dbReference>
<dbReference type="RefSeq" id="YP_009209097.1">
    <property type="nucleotide sequence ID" value="NC_028914.1"/>
</dbReference>
<dbReference type="KEGG" id="vg:26635439"/>